<proteinExistence type="predicted"/>
<dbReference type="AlphaFoldDB" id="A0A426TU97"/>
<name>A0A426TU97_9CHLR</name>
<feature type="transmembrane region" description="Helical" evidence="5">
    <location>
        <begin position="34"/>
        <end position="54"/>
    </location>
</feature>
<keyword evidence="3 5" id="KW-1133">Transmembrane helix</keyword>
<accession>A0A426TU97</accession>
<sequence length="259" mass="28680">MPNSYIVETPEVVNIHYTVAGVGSRCLAATVDTCLLLLLHIGMGTAFLLVTGLLDPLTQVQNTIVLALWSAFAFALTWGFYMAFELLWSGQTPGKRLFGLRVIREGGRPLDASAAALRNLIRAVDLLPFAYGLGVLTMIADRHARRLGDLAAGTLVVREGSSITLHEALKQSLPAPVPPRAPEAPTAPLLANLHLARPADYALAERFLLQRTDLRRERRRELAHALASALRERLGNEVEGHPERFIEHFVREYRVFHRL</sequence>
<reference evidence="7 8" key="1">
    <citation type="submission" date="2018-12" db="EMBL/GenBank/DDBJ databases">
        <title>Genome Sequence of Candidatus Viridilinea halotolerans isolated from saline sulfide-rich spring.</title>
        <authorList>
            <person name="Grouzdev D.S."/>
            <person name="Burganskaya E.I."/>
            <person name="Krutkina M.S."/>
            <person name="Sukhacheva M.V."/>
            <person name="Gorlenko V.M."/>
        </authorList>
    </citation>
    <scope>NUCLEOTIDE SEQUENCE [LARGE SCALE GENOMIC DNA]</scope>
    <source>
        <strain evidence="7">Chok-6</strain>
    </source>
</reference>
<comment type="caution">
    <text evidence="7">The sequence shown here is derived from an EMBL/GenBank/DDBJ whole genome shotgun (WGS) entry which is preliminary data.</text>
</comment>
<comment type="subcellular location">
    <subcellularLocation>
        <location evidence="1">Membrane</location>
        <topology evidence="1">Multi-pass membrane protein</topology>
    </subcellularLocation>
</comment>
<keyword evidence="4 5" id="KW-0472">Membrane</keyword>
<dbReference type="EMBL" id="RSAS01000709">
    <property type="protein sequence ID" value="RRR68570.1"/>
    <property type="molecule type" value="Genomic_DNA"/>
</dbReference>
<evidence type="ECO:0000256" key="4">
    <source>
        <dbReference type="ARBA" id="ARBA00023136"/>
    </source>
</evidence>
<organism evidence="7 8">
    <name type="scientific">Candidatus Viridilinea halotolerans</name>
    <dbReference type="NCBI Taxonomy" id="2491704"/>
    <lineage>
        <taxon>Bacteria</taxon>
        <taxon>Bacillati</taxon>
        <taxon>Chloroflexota</taxon>
        <taxon>Chloroflexia</taxon>
        <taxon>Chloroflexales</taxon>
        <taxon>Chloroflexineae</taxon>
        <taxon>Oscillochloridaceae</taxon>
        <taxon>Candidatus Viridilinea</taxon>
    </lineage>
</organism>
<evidence type="ECO:0000313" key="8">
    <source>
        <dbReference type="Proteomes" id="UP000280307"/>
    </source>
</evidence>
<evidence type="ECO:0000313" key="7">
    <source>
        <dbReference type="EMBL" id="RRR68570.1"/>
    </source>
</evidence>
<feature type="transmembrane region" description="Helical" evidence="5">
    <location>
        <begin position="66"/>
        <end position="88"/>
    </location>
</feature>
<dbReference type="PANTHER" id="PTHR38480:SF1">
    <property type="entry name" value="SLR0254 PROTEIN"/>
    <property type="match status" value="1"/>
</dbReference>
<gene>
    <name evidence="7" type="ORF">EI684_17450</name>
</gene>
<dbReference type="GO" id="GO:0016020">
    <property type="term" value="C:membrane"/>
    <property type="evidence" value="ECO:0007669"/>
    <property type="project" value="UniProtKB-SubCell"/>
</dbReference>
<evidence type="ECO:0000256" key="2">
    <source>
        <dbReference type="ARBA" id="ARBA00022692"/>
    </source>
</evidence>
<keyword evidence="2 5" id="KW-0812">Transmembrane</keyword>
<dbReference type="Proteomes" id="UP000280307">
    <property type="component" value="Unassembled WGS sequence"/>
</dbReference>
<evidence type="ECO:0000256" key="5">
    <source>
        <dbReference type="SAM" id="Phobius"/>
    </source>
</evidence>
<dbReference type="PANTHER" id="PTHR38480">
    <property type="entry name" value="SLR0254 PROTEIN"/>
    <property type="match status" value="1"/>
</dbReference>
<evidence type="ECO:0000259" key="6">
    <source>
        <dbReference type="Pfam" id="PF06271"/>
    </source>
</evidence>
<evidence type="ECO:0000256" key="1">
    <source>
        <dbReference type="ARBA" id="ARBA00004141"/>
    </source>
</evidence>
<dbReference type="InterPro" id="IPR010432">
    <property type="entry name" value="RDD"/>
</dbReference>
<protein>
    <submittedName>
        <fullName evidence="7">RDD family protein</fullName>
    </submittedName>
</protein>
<dbReference type="Pfam" id="PF06271">
    <property type="entry name" value="RDD"/>
    <property type="match status" value="1"/>
</dbReference>
<feature type="domain" description="RDD" evidence="6">
    <location>
        <begin position="19"/>
        <end position="153"/>
    </location>
</feature>
<evidence type="ECO:0000256" key="3">
    <source>
        <dbReference type="ARBA" id="ARBA00022989"/>
    </source>
</evidence>